<feature type="region of interest" description="Disordered" evidence="1">
    <location>
        <begin position="1"/>
        <end position="25"/>
    </location>
</feature>
<dbReference type="EMBL" id="KE525003">
    <property type="protein sequence ID" value="KFB40215.1"/>
    <property type="molecule type" value="Genomic_DNA"/>
</dbReference>
<accession>A0A084VQH1</accession>
<dbReference type="EnsemblMetazoa" id="ASIC007591-RA">
    <property type="protein sequence ID" value="ASIC007591-PA"/>
    <property type="gene ID" value="ASIC007591"/>
</dbReference>
<reference evidence="3" key="2">
    <citation type="submission" date="2020-05" db="UniProtKB">
        <authorList>
            <consortium name="EnsemblMetazoa"/>
        </authorList>
    </citation>
    <scope>IDENTIFICATION</scope>
</reference>
<proteinExistence type="predicted"/>
<evidence type="ECO:0000313" key="3">
    <source>
        <dbReference type="EnsemblMetazoa" id="ASIC007591-PA"/>
    </source>
</evidence>
<evidence type="ECO:0000313" key="4">
    <source>
        <dbReference type="Proteomes" id="UP000030765"/>
    </source>
</evidence>
<organism evidence="2">
    <name type="scientific">Anopheles sinensis</name>
    <name type="common">Mosquito</name>
    <dbReference type="NCBI Taxonomy" id="74873"/>
    <lineage>
        <taxon>Eukaryota</taxon>
        <taxon>Metazoa</taxon>
        <taxon>Ecdysozoa</taxon>
        <taxon>Arthropoda</taxon>
        <taxon>Hexapoda</taxon>
        <taxon>Insecta</taxon>
        <taxon>Pterygota</taxon>
        <taxon>Neoptera</taxon>
        <taxon>Endopterygota</taxon>
        <taxon>Diptera</taxon>
        <taxon>Nematocera</taxon>
        <taxon>Culicoidea</taxon>
        <taxon>Culicidae</taxon>
        <taxon>Anophelinae</taxon>
        <taxon>Anopheles</taxon>
    </lineage>
</organism>
<protein>
    <submittedName>
        <fullName evidence="2 3">Xylosidase</fullName>
    </submittedName>
</protein>
<gene>
    <name evidence="2" type="ORF">ZHAS_00007591</name>
</gene>
<dbReference type="VEuPathDB" id="VectorBase:ASIC007591"/>
<dbReference type="Proteomes" id="UP000030765">
    <property type="component" value="Unassembled WGS sequence"/>
</dbReference>
<sequence length="181" mass="20238">MQLDHLPPECTTTTTTTTAPAASPCAAGHDTTINWRATRTPRYLPKNSSRIGRWMTGAPPKTAGPAEGGTRWRGACGMSTLPVYVRRGLLLVLYSRAERSTERKYQQWAYFLFLLSRTNEFIAFGFPDSGRQTHWLWQPGRSTIVSDPRLLFCCLSMYLLLPGQAEVPSEERGVVGEGDER</sequence>
<name>A0A084VQH1_ANOSI</name>
<evidence type="ECO:0000313" key="2">
    <source>
        <dbReference type="EMBL" id="KFB40215.1"/>
    </source>
</evidence>
<reference evidence="2 4" key="1">
    <citation type="journal article" date="2014" name="BMC Genomics">
        <title>Genome sequence of Anopheles sinensis provides insight into genetics basis of mosquito competence for malaria parasites.</title>
        <authorList>
            <person name="Zhou D."/>
            <person name="Zhang D."/>
            <person name="Ding G."/>
            <person name="Shi L."/>
            <person name="Hou Q."/>
            <person name="Ye Y."/>
            <person name="Xu Y."/>
            <person name="Zhou H."/>
            <person name="Xiong C."/>
            <person name="Li S."/>
            <person name="Yu J."/>
            <person name="Hong S."/>
            <person name="Yu X."/>
            <person name="Zou P."/>
            <person name="Chen C."/>
            <person name="Chang X."/>
            <person name="Wang W."/>
            <person name="Lv Y."/>
            <person name="Sun Y."/>
            <person name="Ma L."/>
            <person name="Shen B."/>
            <person name="Zhu C."/>
        </authorList>
    </citation>
    <scope>NUCLEOTIDE SEQUENCE [LARGE SCALE GENOMIC DNA]</scope>
</reference>
<dbReference type="EMBL" id="ATLV01015213">
    <property type="status" value="NOT_ANNOTATED_CDS"/>
    <property type="molecule type" value="Genomic_DNA"/>
</dbReference>
<keyword evidence="4" id="KW-1185">Reference proteome</keyword>
<feature type="region of interest" description="Disordered" evidence="1">
    <location>
        <begin position="49"/>
        <end position="69"/>
    </location>
</feature>
<dbReference type="AlphaFoldDB" id="A0A084VQH1"/>
<evidence type="ECO:0000256" key="1">
    <source>
        <dbReference type="SAM" id="MobiDB-lite"/>
    </source>
</evidence>